<evidence type="ECO:0000313" key="2">
    <source>
        <dbReference type="Proteomes" id="UP000237347"/>
    </source>
</evidence>
<sequence>MVLLLPVLLHKHEAATLPGGMSLLPVLLHKHEAATLPGGMSLLVVAVVVCDPTRFKPHGLPMPDPIWTKDDVLSLHSPSESDLKLHTAAFIVKANVDGVSIGVEHRMILGKKEEHQEISQL</sequence>
<evidence type="ECO:0000313" key="1">
    <source>
        <dbReference type="EMBL" id="KAK7835114.1"/>
    </source>
</evidence>
<dbReference type="AlphaFoldDB" id="A0AAW0K719"/>
<accession>A0AAW0K719</accession>
<proteinExistence type="predicted"/>
<gene>
    <name evidence="1" type="ORF">CFP56_023760</name>
</gene>
<comment type="caution">
    <text evidence="1">The sequence shown here is derived from an EMBL/GenBank/DDBJ whole genome shotgun (WGS) entry which is preliminary data.</text>
</comment>
<dbReference type="EMBL" id="PKMF04000375">
    <property type="protein sequence ID" value="KAK7835114.1"/>
    <property type="molecule type" value="Genomic_DNA"/>
</dbReference>
<keyword evidence="2" id="KW-1185">Reference proteome</keyword>
<dbReference type="Proteomes" id="UP000237347">
    <property type="component" value="Unassembled WGS sequence"/>
</dbReference>
<protein>
    <submittedName>
        <fullName evidence="1">Uncharacterized protein</fullName>
    </submittedName>
</protein>
<name>A0AAW0K719_QUESU</name>
<organism evidence="1 2">
    <name type="scientific">Quercus suber</name>
    <name type="common">Cork oak</name>
    <dbReference type="NCBI Taxonomy" id="58331"/>
    <lineage>
        <taxon>Eukaryota</taxon>
        <taxon>Viridiplantae</taxon>
        <taxon>Streptophyta</taxon>
        <taxon>Embryophyta</taxon>
        <taxon>Tracheophyta</taxon>
        <taxon>Spermatophyta</taxon>
        <taxon>Magnoliopsida</taxon>
        <taxon>eudicotyledons</taxon>
        <taxon>Gunneridae</taxon>
        <taxon>Pentapetalae</taxon>
        <taxon>rosids</taxon>
        <taxon>fabids</taxon>
        <taxon>Fagales</taxon>
        <taxon>Fagaceae</taxon>
        <taxon>Quercus</taxon>
    </lineage>
</organism>
<reference evidence="1 2" key="1">
    <citation type="journal article" date="2018" name="Sci. Data">
        <title>The draft genome sequence of cork oak.</title>
        <authorList>
            <person name="Ramos A.M."/>
            <person name="Usie A."/>
            <person name="Barbosa P."/>
            <person name="Barros P.M."/>
            <person name="Capote T."/>
            <person name="Chaves I."/>
            <person name="Simoes F."/>
            <person name="Abreu I."/>
            <person name="Carrasquinho I."/>
            <person name="Faro C."/>
            <person name="Guimaraes J.B."/>
            <person name="Mendonca D."/>
            <person name="Nobrega F."/>
            <person name="Rodrigues L."/>
            <person name="Saibo N.J.M."/>
            <person name="Varela M.C."/>
            <person name="Egas C."/>
            <person name="Matos J."/>
            <person name="Miguel C.M."/>
            <person name="Oliveira M.M."/>
            <person name="Ricardo C.P."/>
            <person name="Goncalves S."/>
        </authorList>
    </citation>
    <scope>NUCLEOTIDE SEQUENCE [LARGE SCALE GENOMIC DNA]</scope>
    <source>
        <strain evidence="2">cv. HL8</strain>
    </source>
</reference>